<keyword evidence="1" id="KW-0963">Cytoplasm</keyword>
<keyword evidence="4 10" id="KW-0808">Transferase</keyword>
<dbReference type="PIRSF" id="PIRSF028774">
    <property type="entry name" value="UCP028774"/>
    <property type="match status" value="1"/>
</dbReference>
<feature type="region of interest" description="Disordered" evidence="6">
    <location>
        <begin position="365"/>
        <end position="392"/>
    </location>
</feature>
<evidence type="ECO:0000256" key="1">
    <source>
        <dbReference type="ARBA" id="ARBA00022490"/>
    </source>
</evidence>
<evidence type="ECO:0000256" key="6">
    <source>
        <dbReference type="SAM" id="MobiDB-lite"/>
    </source>
</evidence>
<sequence>MTQPKRMQFFGNLPIEAILLYCRPGFEAECATEAVTALGADEDITVVYEELSGYARVLIPGHLREAARSIRFSSLIFTRQLVFEFMSLTDLPEKDRLTPVLDALRQFNSFTELWLETPDTNDAKALSGFCKRFGARLYDAMFEEGLIQEDRDGQRLVLFWPDMKTVHFGVAQQGNRSEWELGIPRLRMPFGAPSRSTLKLAEAIHIFMSDADANQRFREGMRAVDIGAAPGGWTFQLVSRGLKVFAIDNGPMKGSMQGHPQVKHLRQDGFKFRPDKPVDWLVCDMVEQPVRVANLIVDWLEMGLARESIFNLKLPMKKRLEEIERCFGIIQGRLEEAGIQYTLQAKQLYHDREEITVYVRKLPSEREHQVKRSGSKGKPVKSGAKPARRPSK</sequence>
<dbReference type="Proteomes" id="UP001165395">
    <property type="component" value="Unassembled WGS sequence"/>
</dbReference>
<accession>A0ABS8D9E3</accession>
<dbReference type="PANTHER" id="PTHR37524:SF2">
    <property type="entry name" value="RIBOSOMAL RNA METHYLTRANSFERASE FTSJ DOMAIN-CONTAINING PROTEIN"/>
    <property type="match status" value="1"/>
</dbReference>
<evidence type="ECO:0000256" key="2">
    <source>
        <dbReference type="ARBA" id="ARBA00022552"/>
    </source>
</evidence>
<dbReference type="EMBL" id="JAJBZT010000009">
    <property type="protein sequence ID" value="MCB6184838.1"/>
    <property type="molecule type" value="Genomic_DNA"/>
</dbReference>
<dbReference type="GO" id="GO:0008168">
    <property type="term" value="F:methyltransferase activity"/>
    <property type="evidence" value="ECO:0007669"/>
    <property type="project" value="UniProtKB-KW"/>
</dbReference>
<feature type="domain" description="Ribosomal RNA large subunit methyltransferase M THUMP-like" evidence="9">
    <location>
        <begin position="95"/>
        <end position="158"/>
    </location>
</feature>
<dbReference type="GO" id="GO:0032259">
    <property type="term" value="P:methylation"/>
    <property type="evidence" value="ECO:0007669"/>
    <property type="project" value="UniProtKB-KW"/>
</dbReference>
<evidence type="ECO:0000259" key="7">
    <source>
        <dbReference type="Pfam" id="PF01728"/>
    </source>
</evidence>
<gene>
    <name evidence="10" type="primary">rlmM</name>
    <name evidence="10" type="ORF">LIN78_14920</name>
</gene>
<feature type="domain" description="RlmM ferredoxin-like" evidence="8">
    <location>
        <begin position="16"/>
        <end position="81"/>
    </location>
</feature>
<dbReference type="Gene3D" id="3.30.70.2810">
    <property type="match status" value="1"/>
</dbReference>
<evidence type="ECO:0000313" key="11">
    <source>
        <dbReference type="Proteomes" id="UP001165395"/>
    </source>
</evidence>
<keyword evidence="3 10" id="KW-0489">Methyltransferase</keyword>
<name>A0ABS8D9E3_9NEIS</name>
<dbReference type="NCBIfam" id="NF008734">
    <property type="entry name" value="PRK11760.1"/>
    <property type="match status" value="1"/>
</dbReference>
<dbReference type="InterPro" id="IPR002877">
    <property type="entry name" value="RNA_MeTrfase_FtsJ_dom"/>
</dbReference>
<dbReference type="InterPro" id="IPR048646">
    <property type="entry name" value="RlmM_THUMP-like"/>
</dbReference>
<dbReference type="InterPro" id="IPR011224">
    <property type="entry name" value="rRNA_MeTrfase_M"/>
</dbReference>
<organism evidence="10 11">
    <name type="scientific">Leeia speluncae</name>
    <dbReference type="NCBI Taxonomy" id="2884804"/>
    <lineage>
        <taxon>Bacteria</taxon>
        <taxon>Pseudomonadati</taxon>
        <taxon>Pseudomonadota</taxon>
        <taxon>Betaproteobacteria</taxon>
        <taxon>Neisseriales</taxon>
        <taxon>Leeiaceae</taxon>
        <taxon>Leeia</taxon>
    </lineage>
</organism>
<dbReference type="RefSeq" id="WP_227181654.1">
    <property type="nucleotide sequence ID" value="NZ_JAJBZT010000009.1"/>
</dbReference>
<proteinExistence type="predicted"/>
<evidence type="ECO:0000259" key="8">
    <source>
        <dbReference type="Pfam" id="PF18125"/>
    </source>
</evidence>
<evidence type="ECO:0000313" key="10">
    <source>
        <dbReference type="EMBL" id="MCB6184838.1"/>
    </source>
</evidence>
<dbReference type="SUPFAM" id="SSF53335">
    <property type="entry name" value="S-adenosyl-L-methionine-dependent methyltransferases"/>
    <property type="match status" value="1"/>
</dbReference>
<reference evidence="10" key="1">
    <citation type="submission" date="2021-10" db="EMBL/GenBank/DDBJ databases">
        <title>The complete genome sequence of Leeia sp. TBRC 13508.</title>
        <authorList>
            <person name="Charoenyingcharoen P."/>
            <person name="Yukphan P."/>
        </authorList>
    </citation>
    <scope>NUCLEOTIDE SEQUENCE</scope>
    <source>
        <strain evidence="10">TBRC 13508</strain>
    </source>
</reference>
<dbReference type="Gene3D" id="3.40.50.150">
    <property type="entry name" value="Vaccinia Virus protein VP39"/>
    <property type="match status" value="1"/>
</dbReference>
<keyword evidence="11" id="KW-1185">Reference proteome</keyword>
<feature type="domain" description="Ribosomal RNA methyltransferase FtsJ" evidence="7">
    <location>
        <begin position="194"/>
        <end position="287"/>
    </location>
</feature>
<dbReference type="Pfam" id="PF01728">
    <property type="entry name" value="FtsJ"/>
    <property type="match status" value="1"/>
</dbReference>
<dbReference type="Pfam" id="PF18125">
    <property type="entry name" value="RlmM_FDX"/>
    <property type="match status" value="1"/>
</dbReference>
<dbReference type="EC" id="2.1.1.186" evidence="10"/>
<comment type="caution">
    <text evidence="10">The sequence shown here is derived from an EMBL/GenBank/DDBJ whole genome shotgun (WGS) entry which is preliminary data.</text>
</comment>
<protein>
    <submittedName>
        <fullName evidence="10">23S rRNA (Cytidine(2498)-2'-O)-methyltransferase RlmM</fullName>
        <ecNumber evidence="10">2.1.1.186</ecNumber>
    </submittedName>
</protein>
<dbReference type="InterPro" id="IPR029063">
    <property type="entry name" value="SAM-dependent_MTases_sf"/>
</dbReference>
<dbReference type="InterPro" id="IPR040739">
    <property type="entry name" value="RlmM_FDX"/>
</dbReference>
<evidence type="ECO:0000256" key="4">
    <source>
        <dbReference type="ARBA" id="ARBA00022679"/>
    </source>
</evidence>
<dbReference type="Gene3D" id="3.30.2300.20">
    <property type="match status" value="1"/>
</dbReference>
<evidence type="ECO:0000256" key="3">
    <source>
        <dbReference type="ARBA" id="ARBA00022603"/>
    </source>
</evidence>
<dbReference type="PANTHER" id="PTHR37524">
    <property type="entry name" value="RIBOSOMAL RNA LARGE SUBUNIT METHYLTRANSFERASE M"/>
    <property type="match status" value="1"/>
</dbReference>
<keyword evidence="5" id="KW-0949">S-adenosyl-L-methionine</keyword>
<evidence type="ECO:0000259" key="9">
    <source>
        <dbReference type="Pfam" id="PF21239"/>
    </source>
</evidence>
<evidence type="ECO:0000256" key="5">
    <source>
        <dbReference type="ARBA" id="ARBA00022691"/>
    </source>
</evidence>
<keyword evidence="2" id="KW-0698">rRNA processing</keyword>
<dbReference type="Pfam" id="PF21239">
    <property type="entry name" value="RLMM_N"/>
    <property type="match status" value="1"/>
</dbReference>